<name>A0A409YEF9_9AGAR</name>
<evidence type="ECO:0008006" key="4">
    <source>
        <dbReference type="Google" id="ProtNLM"/>
    </source>
</evidence>
<accession>A0A409YEF9</accession>
<feature type="region of interest" description="Disordered" evidence="1">
    <location>
        <begin position="636"/>
        <end position="683"/>
    </location>
</feature>
<evidence type="ECO:0000313" key="2">
    <source>
        <dbReference type="EMBL" id="PPR01390.1"/>
    </source>
</evidence>
<protein>
    <recommendedName>
        <fullName evidence="4">Heat shock 70 kDa protein 12A</fullName>
    </recommendedName>
</protein>
<organism evidence="2 3">
    <name type="scientific">Panaeolus cyanescens</name>
    <dbReference type="NCBI Taxonomy" id="181874"/>
    <lineage>
        <taxon>Eukaryota</taxon>
        <taxon>Fungi</taxon>
        <taxon>Dikarya</taxon>
        <taxon>Basidiomycota</taxon>
        <taxon>Agaricomycotina</taxon>
        <taxon>Agaricomycetes</taxon>
        <taxon>Agaricomycetidae</taxon>
        <taxon>Agaricales</taxon>
        <taxon>Agaricineae</taxon>
        <taxon>Galeropsidaceae</taxon>
        <taxon>Panaeolus</taxon>
    </lineage>
</organism>
<dbReference type="STRING" id="181874.A0A409YEF9"/>
<dbReference type="PANTHER" id="PTHR14187">
    <property type="entry name" value="ALPHA KINASE/ELONGATION FACTOR 2 KINASE"/>
    <property type="match status" value="1"/>
</dbReference>
<dbReference type="Proteomes" id="UP000284842">
    <property type="component" value="Unassembled WGS sequence"/>
</dbReference>
<keyword evidence="3" id="KW-1185">Reference proteome</keyword>
<dbReference type="SUPFAM" id="SSF53067">
    <property type="entry name" value="Actin-like ATPase domain"/>
    <property type="match status" value="2"/>
</dbReference>
<proteinExistence type="predicted"/>
<sequence>MASPAVGSAPYQGPSRRLVIAFDVGTTYSGISYSILDPGQTPEIKGVTKFPAQDHVHGSSKIPTVLYYDKSGKVQAIGAETLSEGIFERATDGGWHKVEWFKLHLRPQSTIAQKLSKTVPPLPPNKLPVDIFSDFLRYLLECTKNYIRDSHANGPQLWSSLSGDCHYVLSHPNGWEGIQQTQIRKAAVMGGLVPDTDKGASRISFVTEGEASLHFAIRHGLPTKATQENEGVVIVDAGGGTIDISAYARTSNAIRQTFDEIAQPQCHLHGSVFVNMLARVFLEEFLHDSAFLDDLDHIMTCFDKTTKLRFRNTEEPCFIKFGSTRDNDEDYNIRYGQLKLKGTDVATFFEPSIQCIIDAVKEQRDSAHGNFSHVVLVGGFAASDWLYNVVSSELKKSGFSVVRPDHHVSKAVSDGAISFYIDHFVNTRVSKITYGSRGSIDYNPNNPEHVERESKSFVAVSGEKRINDVFYVILATNTQVPETNEIRRNHFWEFTSFDELKRSKTYLHGFRGSVKDAAWMDVDADKYFELCTIVTDLSHMAHSSSIQKKYDTDGKLFYRLHYDVIMLFGGTEIKAQVAWKEDGVERRSDAKILYTSNLPINMHNVPAPVKAPVKPAKTLSSQGGRASVPLFSMSYQDGAGSRSSAGDRNSSYVSGRASPPNGSARKNANLEALFSKPSGKRKF</sequence>
<dbReference type="CDD" id="cd10170">
    <property type="entry name" value="ASKHA_NBD_HSP70"/>
    <property type="match status" value="1"/>
</dbReference>
<evidence type="ECO:0000256" key="1">
    <source>
        <dbReference type="SAM" id="MobiDB-lite"/>
    </source>
</evidence>
<dbReference type="PANTHER" id="PTHR14187:SF5">
    <property type="entry name" value="HEAT SHOCK 70 KDA PROTEIN 12A"/>
    <property type="match status" value="1"/>
</dbReference>
<feature type="compositionally biased region" description="Polar residues" evidence="1">
    <location>
        <begin position="641"/>
        <end position="653"/>
    </location>
</feature>
<dbReference type="EMBL" id="NHTK01001251">
    <property type="protein sequence ID" value="PPR01390.1"/>
    <property type="molecule type" value="Genomic_DNA"/>
</dbReference>
<reference evidence="2 3" key="1">
    <citation type="journal article" date="2018" name="Evol. Lett.">
        <title>Horizontal gene cluster transfer increased hallucinogenic mushroom diversity.</title>
        <authorList>
            <person name="Reynolds H.T."/>
            <person name="Vijayakumar V."/>
            <person name="Gluck-Thaler E."/>
            <person name="Korotkin H.B."/>
            <person name="Matheny P.B."/>
            <person name="Slot J.C."/>
        </authorList>
    </citation>
    <scope>NUCLEOTIDE SEQUENCE [LARGE SCALE GENOMIC DNA]</scope>
    <source>
        <strain evidence="2 3">2629</strain>
    </source>
</reference>
<dbReference type="OrthoDB" id="2963168at2759"/>
<gene>
    <name evidence="2" type="ORF">CVT24_006228</name>
</gene>
<dbReference type="InterPro" id="IPR043129">
    <property type="entry name" value="ATPase_NBD"/>
</dbReference>
<evidence type="ECO:0000313" key="3">
    <source>
        <dbReference type="Proteomes" id="UP000284842"/>
    </source>
</evidence>
<comment type="caution">
    <text evidence="2">The sequence shown here is derived from an EMBL/GenBank/DDBJ whole genome shotgun (WGS) entry which is preliminary data.</text>
</comment>
<dbReference type="AlphaFoldDB" id="A0A409YEF9"/>
<dbReference type="Gene3D" id="3.30.420.40">
    <property type="match status" value="1"/>
</dbReference>
<dbReference type="InParanoid" id="A0A409YEF9"/>